<keyword evidence="1" id="KW-0472">Membrane</keyword>
<evidence type="ECO:0000256" key="1">
    <source>
        <dbReference type="SAM" id="Phobius"/>
    </source>
</evidence>
<keyword evidence="3" id="KW-1185">Reference proteome</keyword>
<name>A0A8X6Q7M1_NEPPI</name>
<evidence type="ECO:0000313" key="2">
    <source>
        <dbReference type="EMBL" id="GFU03667.1"/>
    </source>
</evidence>
<organism evidence="2 3">
    <name type="scientific">Nephila pilipes</name>
    <name type="common">Giant wood spider</name>
    <name type="synonym">Nephila maculata</name>
    <dbReference type="NCBI Taxonomy" id="299642"/>
    <lineage>
        <taxon>Eukaryota</taxon>
        <taxon>Metazoa</taxon>
        <taxon>Ecdysozoa</taxon>
        <taxon>Arthropoda</taxon>
        <taxon>Chelicerata</taxon>
        <taxon>Arachnida</taxon>
        <taxon>Araneae</taxon>
        <taxon>Araneomorphae</taxon>
        <taxon>Entelegynae</taxon>
        <taxon>Araneoidea</taxon>
        <taxon>Nephilidae</taxon>
        <taxon>Nephila</taxon>
    </lineage>
</organism>
<gene>
    <name evidence="2" type="ORF">NPIL_78501</name>
</gene>
<reference evidence="2" key="1">
    <citation type="submission" date="2020-08" db="EMBL/GenBank/DDBJ databases">
        <title>Multicomponent nature underlies the extraordinary mechanical properties of spider dragline silk.</title>
        <authorList>
            <person name="Kono N."/>
            <person name="Nakamura H."/>
            <person name="Mori M."/>
            <person name="Yoshida Y."/>
            <person name="Ohtoshi R."/>
            <person name="Malay A.D."/>
            <person name="Moran D.A.P."/>
            <person name="Tomita M."/>
            <person name="Numata K."/>
            <person name="Arakawa K."/>
        </authorList>
    </citation>
    <scope>NUCLEOTIDE SEQUENCE</scope>
</reference>
<protein>
    <submittedName>
        <fullName evidence="2">Uncharacterized protein</fullName>
    </submittedName>
</protein>
<dbReference type="AlphaFoldDB" id="A0A8X6Q7M1"/>
<keyword evidence="1" id="KW-0812">Transmembrane</keyword>
<keyword evidence="1" id="KW-1133">Transmembrane helix</keyword>
<dbReference type="Proteomes" id="UP000887013">
    <property type="component" value="Unassembled WGS sequence"/>
</dbReference>
<proteinExistence type="predicted"/>
<feature type="transmembrane region" description="Helical" evidence="1">
    <location>
        <begin position="149"/>
        <end position="174"/>
    </location>
</feature>
<comment type="caution">
    <text evidence="2">The sequence shown here is derived from an EMBL/GenBank/DDBJ whole genome shotgun (WGS) entry which is preliminary data.</text>
</comment>
<evidence type="ECO:0000313" key="3">
    <source>
        <dbReference type="Proteomes" id="UP000887013"/>
    </source>
</evidence>
<sequence>MEKFHKPSTPPPLPILSLTKFPHPAMHVLQLRGRRCRQGTSRVCTPRTLAANAHWRHFCILRKYLVRKVCLSSSTYHRMHLKRFQNEVVGEHFDEDEIRPIETSPAVAPIDDKLTEVWDRHTALASFIPPFGELSGLSDNLDDEDIVSVLPFFGAFYSVGLLIYLTLLSFGCLVS</sequence>
<accession>A0A8X6Q7M1</accession>
<dbReference type="EMBL" id="BMAW01027736">
    <property type="protein sequence ID" value="GFU03667.1"/>
    <property type="molecule type" value="Genomic_DNA"/>
</dbReference>